<name>A0ABQ5CK30_9ASTR</name>
<dbReference type="Proteomes" id="UP001151760">
    <property type="component" value="Unassembled WGS sequence"/>
</dbReference>
<keyword evidence="2" id="KW-1185">Reference proteome</keyword>
<evidence type="ECO:0000313" key="1">
    <source>
        <dbReference type="EMBL" id="GJT26947.1"/>
    </source>
</evidence>
<proteinExistence type="predicted"/>
<accession>A0ABQ5CK30</accession>
<evidence type="ECO:0000313" key="2">
    <source>
        <dbReference type="Proteomes" id="UP001151760"/>
    </source>
</evidence>
<organism evidence="1 2">
    <name type="scientific">Tanacetum coccineum</name>
    <dbReference type="NCBI Taxonomy" id="301880"/>
    <lineage>
        <taxon>Eukaryota</taxon>
        <taxon>Viridiplantae</taxon>
        <taxon>Streptophyta</taxon>
        <taxon>Embryophyta</taxon>
        <taxon>Tracheophyta</taxon>
        <taxon>Spermatophyta</taxon>
        <taxon>Magnoliopsida</taxon>
        <taxon>eudicotyledons</taxon>
        <taxon>Gunneridae</taxon>
        <taxon>Pentapetalae</taxon>
        <taxon>asterids</taxon>
        <taxon>campanulids</taxon>
        <taxon>Asterales</taxon>
        <taxon>Asteraceae</taxon>
        <taxon>Asteroideae</taxon>
        <taxon>Anthemideae</taxon>
        <taxon>Anthemidinae</taxon>
        <taxon>Tanacetum</taxon>
    </lineage>
</organism>
<comment type="caution">
    <text evidence="1">The sequence shown here is derived from an EMBL/GenBank/DDBJ whole genome shotgun (WGS) entry which is preliminary data.</text>
</comment>
<reference evidence="1" key="1">
    <citation type="journal article" date="2022" name="Int. J. Mol. Sci.">
        <title>Draft Genome of Tanacetum Coccineum: Genomic Comparison of Closely Related Tanacetum-Family Plants.</title>
        <authorList>
            <person name="Yamashiro T."/>
            <person name="Shiraishi A."/>
            <person name="Nakayama K."/>
            <person name="Satake H."/>
        </authorList>
    </citation>
    <scope>NUCLEOTIDE SEQUENCE</scope>
</reference>
<sequence length="165" mass="18552">MASQDARLSKFESDFKRQQGEMTNKIDTVLKSINDRIMGALPSDTVKNPKLNVNSTSPGFSARSYPTEDPQCSSHPLKLINAIKACSKEANHSQKDQSKTVIEFETQQIEEPEQTLEDVFKDLNLNLLVLEVLDHALMYNAILDKYVERLELGKNGSAFIQGEIH</sequence>
<dbReference type="EMBL" id="BQNB010014335">
    <property type="protein sequence ID" value="GJT26947.1"/>
    <property type="molecule type" value="Genomic_DNA"/>
</dbReference>
<protein>
    <submittedName>
        <fullName evidence="1">Uncharacterized protein</fullName>
    </submittedName>
</protein>
<gene>
    <name evidence="1" type="ORF">Tco_0907222</name>
</gene>
<reference evidence="1" key="2">
    <citation type="submission" date="2022-01" db="EMBL/GenBank/DDBJ databases">
        <authorList>
            <person name="Yamashiro T."/>
            <person name="Shiraishi A."/>
            <person name="Satake H."/>
            <person name="Nakayama K."/>
        </authorList>
    </citation>
    <scope>NUCLEOTIDE SEQUENCE</scope>
</reference>